<evidence type="ECO:0000256" key="1">
    <source>
        <dbReference type="SAM" id="SignalP"/>
    </source>
</evidence>
<comment type="caution">
    <text evidence="2">The sequence shown here is derived from an EMBL/GenBank/DDBJ whole genome shotgun (WGS) entry which is preliminary data.</text>
</comment>
<keyword evidence="3" id="KW-1185">Reference proteome</keyword>
<evidence type="ECO:0000313" key="2">
    <source>
        <dbReference type="EMBL" id="KAK8234056.1"/>
    </source>
</evidence>
<accession>A0ABR1YNH7</accession>
<protein>
    <recommendedName>
        <fullName evidence="4">Secreted protein</fullName>
    </recommendedName>
</protein>
<feature type="signal peptide" evidence="1">
    <location>
        <begin position="1"/>
        <end position="26"/>
    </location>
</feature>
<dbReference type="EMBL" id="JBBWRZ010000006">
    <property type="protein sequence ID" value="KAK8234056.1"/>
    <property type="molecule type" value="Genomic_DNA"/>
</dbReference>
<proteinExistence type="predicted"/>
<sequence length="81" mass="8839">MIRHFAGGFLPLTALLSSLSPPWSVALRDITIKPRGRHSNPASIDNADGLQYSSLRHNHNMLHLTPNIAKSTSLLAPSTQK</sequence>
<organism evidence="2 3">
    <name type="scientific">Phyllosticta capitalensis</name>
    <dbReference type="NCBI Taxonomy" id="121624"/>
    <lineage>
        <taxon>Eukaryota</taxon>
        <taxon>Fungi</taxon>
        <taxon>Dikarya</taxon>
        <taxon>Ascomycota</taxon>
        <taxon>Pezizomycotina</taxon>
        <taxon>Dothideomycetes</taxon>
        <taxon>Dothideomycetes incertae sedis</taxon>
        <taxon>Botryosphaeriales</taxon>
        <taxon>Phyllostictaceae</taxon>
        <taxon>Phyllosticta</taxon>
    </lineage>
</organism>
<feature type="chain" id="PRO_5046660640" description="Secreted protein" evidence="1">
    <location>
        <begin position="27"/>
        <end position="81"/>
    </location>
</feature>
<gene>
    <name evidence="2" type="ORF">HDK90DRAFT_488454</name>
</gene>
<reference evidence="2 3" key="1">
    <citation type="submission" date="2024-04" db="EMBL/GenBank/DDBJ databases">
        <title>Phyllosticta paracitricarpa is synonymous to the EU quarantine fungus P. citricarpa based on phylogenomic analyses.</title>
        <authorList>
            <consortium name="Lawrence Berkeley National Laboratory"/>
            <person name="Van Ingen-Buijs V.A."/>
            <person name="Van Westerhoven A.C."/>
            <person name="Haridas S."/>
            <person name="Skiadas P."/>
            <person name="Martin F."/>
            <person name="Groenewald J.Z."/>
            <person name="Crous P.W."/>
            <person name="Seidl M.F."/>
        </authorList>
    </citation>
    <scope>NUCLEOTIDE SEQUENCE [LARGE SCALE GENOMIC DNA]</scope>
    <source>
        <strain evidence="2 3">CBS 123374</strain>
    </source>
</reference>
<name>A0ABR1YNH7_9PEZI</name>
<evidence type="ECO:0000313" key="3">
    <source>
        <dbReference type="Proteomes" id="UP001492380"/>
    </source>
</evidence>
<evidence type="ECO:0008006" key="4">
    <source>
        <dbReference type="Google" id="ProtNLM"/>
    </source>
</evidence>
<dbReference type="Proteomes" id="UP001492380">
    <property type="component" value="Unassembled WGS sequence"/>
</dbReference>
<keyword evidence="1" id="KW-0732">Signal</keyword>